<keyword evidence="9" id="KW-0675">Receptor</keyword>
<keyword evidence="2" id="KW-0812">Transmembrane</keyword>
<dbReference type="AlphaFoldDB" id="A0A1A7WG06"/>
<dbReference type="InterPro" id="IPR026096">
    <property type="entry name" value="R-trans_p"/>
</dbReference>
<dbReference type="InterPro" id="IPR027377">
    <property type="entry name" value="ZAR1/RTP1-5-like_Znf-3CxxC"/>
</dbReference>
<keyword evidence="5" id="KW-0862">Zinc</keyword>
<dbReference type="GO" id="GO:0006612">
    <property type="term" value="P:protein targeting to membrane"/>
    <property type="evidence" value="ECO:0007669"/>
    <property type="project" value="TreeGrafter"/>
</dbReference>
<dbReference type="PANTHER" id="PTHR14402">
    <property type="entry name" value="RECEPTOR TRANSPORTING PROTEIN"/>
    <property type="match status" value="1"/>
</dbReference>
<keyword evidence="4" id="KW-0863">Zinc-finger</keyword>
<reference evidence="9" key="2">
    <citation type="submission" date="2016-06" db="EMBL/GenBank/DDBJ databases">
        <title>The genome of a short-lived fish provides insights into sex chromosome evolution and the genetic control of aging.</title>
        <authorList>
            <person name="Reichwald K."/>
            <person name="Felder M."/>
            <person name="Petzold A."/>
            <person name="Koch P."/>
            <person name="Groth M."/>
            <person name="Platzer M."/>
        </authorList>
    </citation>
    <scope>NUCLEOTIDE SEQUENCE</scope>
    <source>
        <tissue evidence="9">Brain</tissue>
    </source>
</reference>
<reference evidence="9" key="1">
    <citation type="submission" date="2016-05" db="EMBL/GenBank/DDBJ databases">
        <authorList>
            <person name="Lavstsen T."/>
            <person name="Jespersen J.S."/>
        </authorList>
    </citation>
    <scope>NUCLEOTIDE SEQUENCE</scope>
    <source>
        <tissue evidence="9">Brain</tissue>
    </source>
</reference>
<dbReference type="GO" id="GO:0051205">
    <property type="term" value="P:protein insertion into membrane"/>
    <property type="evidence" value="ECO:0007669"/>
    <property type="project" value="TreeGrafter"/>
</dbReference>
<keyword evidence="7" id="KW-0472">Membrane</keyword>
<dbReference type="EMBL" id="HADW01003255">
    <property type="protein sequence ID" value="SBP04655.1"/>
    <property type="molecule type" value="Transcribed_RNA"/>
</dbReference>
<gene>
    <name evidence="9" type="primary">OLA.23920</name>
</gene>
<evidence type="ECO:0000256" key="6">
    <source>
        <dbReference type="ARBA" id="ARBA00022989"/>
    </source>
</evidence>
<evidence type="ECO:0000256" key="2">
    <source>
        <dbReference type="ARBA" id="ARBA00022692"/>
    </source>
</evidence>
<evidence type="ECO:0000256" key="1">
    <source>
        <dbReference type="ARBA" id="ARBA00004167"/>
    </source>
</evidence>
<evidence type="ECO:0000259" key="8">
    <source>
        <dbReference type="SMART" id="SM01328"/>
    </source>
</evidence>
<name>A0A1A7WG06_9TELE</name>
<sequence>MARPTEWTPSSWQDTFNELLDDEIDYDDDWNLNFNYTLIDSVSPEEKRRGWKVFCYHAHGKFYCQTCRRFWPSARVTVLFHYRLRNGRGTVLMRPFGQDCRQCQEGRFVRPGFSNQKVEEVLLKLFSKIRKNCYGEDDGSNGDSTSPVQVWTKPHEKELCEACQQGICSQDDECSRRETS</sequence>
<evidence type="ECO:0000256" key="7">
    <source>
        <dbReference type="ARBA" id="ARBA00023136"/>
    </source>
</evidence>
<organism evidence="9">
    <name type="scientific">Iconisemion striatum</name>
    <dbReference type="NCBI Taxonomy" id="60296"/>
    <lineage>
        <taxon>Eukaryota</taxon>
        <taxon>Metazoa</taxon>
        <taxon>Chordata</taxon>
        <taxon>Craniata</taxon>
        <taxon>Vertebrata</taxon>
        <taxon>Euteleostomi</taxon>
        <taxon>Actinopterygii</taxon>
        <taxon>Neopterygii</taxon>
        <taxon>Teleostei</taxon>
        <taxon>Neoteleostei</taxon>
        <taxon>Acanthomorphata</taxon>
        <taxon>Ovalentaria</taxon>
        <taxon>Atherinomorphae</taxon>
        <taxon>Cyprinodontiformes</taxon>
        <taxon>Nothobranchiidae</taxon>
        <taxon>Iconisemion</taxon>
    </lineage>
</organism>
<keyword evidence="3" id="KW-0479">Metal-binding</keyword>
<evidence type="ECO:0000313" key="9">
    <source>
        <dbReference type="EMBL" id="SBP04655.1"/>
    </source>
</evidence>
<protein>
    <submittedName>
        <fullName evidence="9">Receptor (Chemosensory) transporter protein 2</fullName>
    </submittedName>
</protein>
<feature type="domain" description="3CxxC-type" evidence="8">
    <location>
        <begin position="57"/>
        <end position="166"/>
    </location>
</feature>
<dbReference type="PANTHER" id="PTHR14402:SF20">
    <property type="entry name" value="RECEPTOR-TRANSPORTING PROTEIN 2"/>
    <property type="match status" value="1"/>
</dbReference>
<proteinExistence type="predicted"/>
<evidence type="ECO:0000256" key="4">
    <source>
        <dbReference type="ARBA" id="ARBA00022771"/>
    </source>
</evidence>
<evidence type="ECO:0000256" key="5">
    <source>
        <dbReference type="ARBA" id="ARBA00022833"/>
    </source>
</evidence>
<dbReference type="GO" id="GO:0008270">
    <property type="term" value="F:zinc ion binding"/>
    <property type="evidence" value="ECO:0007669"/>
    <property type="project" value="UniProtKB-KW"/>
</dbReference>
<evidence type="ECO:0000256" key="3">
    <source>
        <dbReference type="ARBA" id="ARBA00022723"/>
    </source>
</evidence>
<keyword evidence="6" id="KW-1133">Transmembrane helix</keyword>
<comment type="subcellular location">
    <subcellularLocation>
        <location evidence="1">Membrane</location>
        <topology evidence="1">Single-pass membrane protein</topology>
    </subcellularLocation>
</comment>
<dbReference type="Pfam" id="PF13695">
    <property type="entry name" value="Zn_ribbon_3CxxC"/>
    <property type="match status" value="1"/>
</dbReference>
<dbReference type="SMART" id="SM01328">
    <property type="entry name" value="zf-3CxxC"/>
    <property type="match status" value="1"/>
</dbReference>
<accession>A0A1A7WG06</accession>
<dbReference type="GO" id="GO:0031849">
    <property type="term" value="F:olfactory receptor binding"/>
    <property type="evidence" value="ECO:0007669"/>
    <property type="project" value="TreeGrafter"/>
</dbReference>
<dbReference type="GO" id="GO:0016020">
    <property type="term" value="C:membrane"/>
    <property type="evidence" value="ECO:0007669"/>
    <property type="project" value="UniProtKB-SubCell"/>
</dbReference>